<dbReference type="SUPFAM" id="SSF47384">
    <property type="entry name" value="Homodimeric domain of signal transducing histidine kinase"/>
    <property type="match status" value="1"/>
</dbReference>
<dbReference type="InterPro" id="IPR036890">
    <property type="entry name" value="HATPase_C_sf"/>
</dbReference>
<dbReference type="EC" id="2.7.13.3" evidence="2"/>
<evidence type="ECO:0000256" key="2">
    <source>
        <dbReference type="ARBA" id="ARBA00012438"/>
    </source>
</evidence>
<dbReference type="PANTHER" id="PTHR43047:SF2">
    <property type="entry name" value="HISTIDINE KINASE M7"/>
    <property type="match status" value="1"/>
</dbReference>
<dbReference type="PROSITE" id="PS50109">
    <property type="entry name" value="HIS_KIN"/>
    <property type="match status" value="1"/>
</dbReference>
<dbReference type="InterPro" id="IPR003594">
    <property type="entry name" value="HATPase_dom"/>
</dbReference>
<dbReference type="InterPro" id="IPR005467">
    <property type="entry name" value="His_kinase_dom"/>
</dbReference>
<name>A0A0D2DN05_9EURO</name>
<feature type="modified residue" description="4-aspartylphosphate" evidence="6">
    <location>
        <position position="818"/>
    </location>
</feature>
<proteinExistence type="predicted"/>
<dbReference type="GeneID" id="27362831"/>
<evidence type="ECO:0000256" key="3">
    <source>
        <dbReference type="ARBA" id="ARBA00022553"/>
    </source>
</evidence>
<dbReference type="OrthoDB" id="60033at2759"/>
<organism evidence="10 11">
    <name type="scientific">Exophiala oligosperma</name>
    <dbReference type="NCBI Taxonomy" id="215243"/>
    <lineage>
        <taxon>Eukaryota</taxon>
        <taxon>Fungi</taxon>
        <taxon>Dikarya</taxon>
        <taxon>Ascomycota</taxon>
        <taxon>Pezizomycotina</taxon>
        <taxon>Eurotiomycetes</taxon>
        <taxon>Chaetothyriomycetidae</taxon>
        <taxon>Chaetothyriales</taxon>
        <taxon>Herpotrichiellaceae</taxon>
        <taxon>Exophiala</taxon>
    </lineage>
</organism>
<protein>
    <recommendedName>
        <fullName evidence="2">histidine kinase</fullName>
        <ecNumber evidence="2">2.7.13.3</ecNumber>
    </recommendedName>
</protein>
<dbReference type="SUPFAM" id="SSF52172">
    <property type="entry name" value="CheY-like"/>
    <property type="match status" value="1"/>
</dbReference>
<dbReference type="Gene3D" id="1.10.287.130">
    <property type="match status" value="1"/>
</dbReference>
<dbReference type="HOGENOM" id="CLU_005360_0_0_1"/>
<feature type="domain" description="Response regulatory" evidence="9">
    <location>
        <begin position="752"/>
        <end position="894"/>
    </location>
</feature>
<dbReference type="VEuPathDB" id="FungiDB:PV06_10757"/>
<feature type="region of interest" description="Disordered" evidence="7">
    <location>
        <begin position="652"/>
        <end position="734"/>
    </location>
</feature>
<sequence length="901" mass="99966">MDKPVSDKPSDSILERQSLCLPSLEPGVSLHHGETGFVENLSRHFASAENNAAEKLVSLKQELRAADTETFWKRLMEGMTDICQAQYGFVAKRILTDDEHSAVEMPPLGEPGSCLLGVAFYYNDGDQHKAMHRDYKYLACGTPCGYMKHDKVFLIPEQMSSFITHNPNTFPFPAEGYMGVPLFADGKCFAHFGMMWTQDGLDKRENSWGYIELLLHSLEDLITQRLVAGEGFAKPQITNMPRSNPVIPRQAVTATTQSLKPYAKSLSHELRTPMQGVVGMLDVMHATVQEQIEGLSSPSMRRIFQTLKENIETVQDSSKRAVEAADNVVHAYDMNMEIPDTPMNENDSPVATATTNGGYFDYKPARLIEGSDIHVNHSYKRRRSSPTAWHFGNASKIRQLSRSSHIEVSPKSTTSHPANSITPYTAASSDDRLPTIFSPVPDGVTPSDLNTPSTKMSLDSDAFPTPGLKNCKIRELIPMVIHESLRVGGRPDSAIGEPIDNGERIAVRSRYSNGDISQKMIEWTVAEDVPETLLADERDLAKLVSAVFLNAVKFTEEGFITMSIRLSSNQRYLSITVKDTGDGIPEDFQPELFKPFSREDDSLTRSKEGLGLGLLVAKGLARRLGGDITLVRSEVSGPFRGSEFEIKIPLEPGESSSRVSTPRSKTPEFLKSQSRPATVLPTPDRSCRRQSEHLNGQPKSPDTSTGFTLMPVPKFNDDNTAASSPRKKSAGPRLPLRTESYDRHLAQKHPLTFLVAEDNKINRKLLVSMLGKLGYKDVHEAFDGKEAVRIMKELHDSAKNGRPIPNHKKKSVDVILMDLWMPEMDGYEATEHILAMFQNPDPSKVDAATAPIVLAVSADVTDEAINRATRTGMEGFMTKPYKLMDLQKLIVEFCIRSNTKA</sequence>
<dbReference type="InterPro" id="IPR003661">
    <property type="entry name" value="HisK_dim/P_dom"/>
</dbReference>
<dbReference type="InterPro" id="IPR011006">
    <property type="entry name" value="CheY-like_superfamily"/>
</dbReference>
<dbReference type="Gene3D" id="3.40.50.2300">
    <property type="match status" value="1"/>
</dbReference>
<dbReference type="Gene3D" id="3.30.565.10">
    <property type="entry name" value="Histidine kinase-like ATPase, C-terminal domain"/>
    <property type="match status" value="1"/>
</dbReference>
<dbReference type="GO" id="GO:0009927">
    <property type="term" value="F:histidine phosphotransfer kinase activity"/>
    <property type="evidence" value="ECO:0007669"/>
    <property type="project" value="TreeGrafter"/>
</dbReference>
<evidence type="ECO:0000259" key="8">
    <source>
        <dbReference type="PROSITE" id="PS50109"/>
    </source>
</evidence>
<dbReference type="PANTHER" id="PTHR43047">
    <property type="entry name" value="TWO-COMPONENT HISTIDINE PROTEIN KINASE"/>
    <property type="match status" value="1"/>
</dbReference>
<comment type="catalytic activity">
    <reaction evidence="1">
        <text>ATP + protein L-histidine = ADP + protein N-phospho-L-histidine.</text>
        <dbReference type="EC" id="2.7.13.3"/>
    </reaction>
</comment>
<dbReference type="EMBL" id="KN847346">
    <property type="protein sequence ID" value="KIW37134.1"/>
    <property type="molecule type" value="Genomic_DNA"/>
</dbReference>
<evidence type="ECO:0000256" key="6">
    <source>
        <dbReference type="PROSITE-ProRule" id="PRU00169"/>
    </source>
</evidence>
<feature type="domain" description="Histidine kinase" evidence="8">
    <location>
        <begin position="533"/>
        <end position="652"/>
    </location>
</feature>
<dbReference type="SMART" id="SM00387">
    <property type="entry name" value="HATPase_c"/>
    <property type="match status" value="1"/>
</dbReference>
<feature type="compositionally biased region" description="Polar residues" evidence="7">
    <location>
        <begin position="410"/>
        <end position="428"/>
    </location>
</feature>
<gene>
    <name evidence="10" type="ORF">PV06_10757</name>
</gene>
<evidence type="ECO:0000256" key="5">
    <source>
        <dbReference type="ARBA" id="ARBA00022777"/>
    </source>
</evidence>
<evidence type="ECO:0000256" key="1">
    <source>
        <dbReference type="ARBA" id="ARBA00000085"/>
    </source>
</evidence>
<dbReference type="AlphaFoldDB" id="A0A0D2DN05"/>
<dbReference type="PRINTS" id="PR00344">
    <property type="entry name" value="BCTRLSENSOR"/>
</dbReference>
<dbReference type="Pfam" id="PF02518">
    <property type="entry name" value="HATPase_c"/>
    <property type="match status" value="1"/>
</dbReference>
<dbReference type="InterPro" id="IPR036097">
    <property type="entry name" value="HisK_dim/P_sf"/>
</dbReference>
<keyword evidence="5" id="KW-0418">Kinase</keyword>
<evidence type="ECO:0000256" key="4">
    <source>
        <dbReference type="ARBA" id="ARBA00022679"/>
    </source>
</evidence>
<evidence type="ECO:0000259" key="9">
    <source>
        <dbReference type="PROSITE" id="PS50110"/>
    </source>
</evidence>
<dbReference type="STRING" id="215243.A0A0D2DN05"/>
<dbReference type="Pfam" id="PF00072">
    <property type="entry name" value="Response_reg"/>
    <property type="match status" value="1"/>
</dbReference>
<dbReference type="PROSITE" id="PS50110">
    <property type="entry name" value="RESPONSE_REGULATORY"/>
    <property type="match status" value="1"/>
</dbReference>
<keyword evidence="4" id="KW-0808">Transferase</keyword>
<evidence type="ECO:0000256" key="7">
    <source>
        <dbReference type="SAM" id="MobiDB-lite"/>
    </source>
</evidence>
<dbReference type="GO" id="GO:0000155">
    <property type="term" value="F:phosphorelay sensor kinase activity"/>
    <property type="evidence" value="ECO:0007669"/>
    <property type="project" value="InterPro"/>
</dbReference>
<evidence type="ECO:0000313" key="11">
    <source>
        <dbReference type="Proteomes" id="UP000053342"/>
    </source>
</evidence>
<dbReference type="InterPro" id="IPR004358">
    <property type="entry name" value="Sig_transdc_His_kin-like_C"/>
</dbReference>
<feature type="region of interest" description="Disordered" evidence="7">
    <location>
        <begin position="408"/>
        <end position="433"/>
    </location>
</feature>
<dbReference type="FunFam" id="1.10.287.130:FF:000100">
    <property type="entry name" value="Sensor histidine kinase/response regulator"/>
    <property type="match status" value="1"/>
</dbReference>
<keyword evidence="3 6" id="KW-0597">Phosphoprotein</keyword>
<dbReference type="InterPro" id="IPR001789">
    <property type="entry name" value="Sig_transdc_resp-reg_receiver"/>
</dbReference>
<keyword evidence="11" id="KW-1185">Reference proteome</keyword>
<dbReference type="GO" id="GO:0005886">
    <property type="term" value="C:plasma membrane"/>
    <property type="evidence" value="ECO:0007669"/>
    <property type="project" value="TreeGrafter"/>
</dbReference>
<reference evidence="10 11" key="1">
    <citation type="submission" date="2015-01" db="EMBL/GenBank/DDBJ databases">
        <title>The Genome Sequence of Exophiala oligosperma CBS72588.</title>
        <authorList>
            <consortium name="The Broad Institute Genomics Platform"/>
            <person name="Cuomo C."/>
            <person name="de Hoog S."/>
            <person name="Gorbushina A."/>
            <person name="Stielow B."/>
            <person name="Teixiera M."/>
            <person name="Abouelleil A."/>
            <person name="Chapman S.B."/>
            <person name="Priest M."/>
            <person name="Young S.K."/>
            <person name="Wortman J."/>
            <person name="Nusbaum C."/>
            <person name="Birren B."/>
        </authorList>
    </citation>
    <scope>NUCLEOTIDE SEQUENCE [LARGE SCALE GENOMIC DNA]</scope>
    <source>
        <strain evidence="10 11">CBS 72588</strain>
    </source>
</reference>
<dbReference type="CDD" id="cd17546">
    <property type="entry name" value="REC_hyHK_CKI1_RcsC-like"/>
    <property type="match status" value="1"/>
</dbReference>
<dbReference type="Proteomes" id="UP000053342">
    <property type="component" value="Unassembled WGS sequence"/>
</dbReference>
<dbReference type="SUPFAM" id="SSF55874">
    <property type="entry name" value="ATPase domain of HSP90 chaperone/DNA topoisomerase II/histidine kinase"/>
    <property type="match status" value="1"/>
</dbReference>
<feature type="compositionally biased region" description="Polar residues" evidence="7">
    <location>
        <begin position="693"/>
        <end position="707"/>
    </location>
</feature>
<feature type="compositionally biased region" description="Polar residues" evidence="7">
    <location>
        <begin position="654"/>
        <end position="664"/>
    </location>
</feature>
<evidence type="ECO:0000313" key="10">
    <source>
        <dbReference type="EMBL" id="KIW37134.1"/>
    </source>
</evidence>
<accession>A0A0D2DN05</accession>
<dbReference type="RefSeq" id="XP_016257350.1">
    <property type="nucleotide sequence ID" value="XM_016412336.1"/>
</dbReference>
<dbReference type="SMART" id="SM00448">
    <property type="entry name" value="REC"/>
    <property type="match status" value="1"/>
</dbReference>
<dbReference type="CDD" id="cd00082">
    <property type="entry name" value="HisKA"/>
    <property type="match status" value="1"/>
</dbReference>